<name>C3X9P7_OXAFO</name>
<dbReference type="AlphaFoldDB" id="C3X9P7"/>
<keyword evidence="1" id="KW-0378">Hydrolase</keyword>
<reference evidence="3 4" key="1">
    <citation type="submission" date="2009-02" db="EMBL/GenBank/DDBJ databases">
        <title>The Genome Sequence of Oxalobacter formigenes OXCC13.</title>
        <authorList>
            <consortium name="The Broad Institute Genome Sequencing Platform"/>
            <person name="Ward D."/>
            <person name="Young S.K."/>
            <person name="Kodira C.D."/>
            <person name="Zeng Q."/>
            <person name="Koehrsen M."/>
            <person name="Alvarado L."/>
            <person name="Berlin A."/>
            <person name="Borenstein D."/>
            <person name="Chen Z."/>
            <person name="Engels R."/>
            <person name="Freedman E."/>
            <person name="Gellesch M."/>
            <person name="Goldberg J."/>
            <person name="Griggs A."/>
            <person name="Gujja S."/>
            <person name="Heiman D."/>
            <person name="Hepburn T."/>
            <person name="Howarth C."/>
            <person name="Jen D."/>
            <person name="Larson L."/>
            <person name="Lewis B."/>
            <person name="Mehta T."/>
            <person name="Park D."/>
            <person name="Pearson M."/>
            <person name="Roberts A."/>
            <person name="Saif S."/>
            <person name="Shea T."/>
            <person name="Shenoy N."/>
            <person name="Sisk P."/>
            <person name="Stolte C."/>
            <person name="Sykes S."/>
            <person name="Walk T."/>
            <person name="White J."/>
            <person name="Yandava C."/>
            <person name="Allison M.J."/>
            <person name="Lander E."/>
            <person name="Nusbaum C."/>
            <person name="Galagan J."/>
            <person name="Birren B."/>
        </authorList>
    </citation>
    <scope>NUCLEOTIDE SEQUENCE [LARGE SCALE GENOMIC DNA]</scope>
    <source>
        <strain evidence="3 4">OXCC13</strain>
    </source>
</reference>
<dbReference type="RefSeq" id="WP_005880728.1">
    <property type="nucleotide sequence ID" value="NZ_CP019430.1"/>
</dbReference>
<evidence type="ECO:0000313" key="4">
    <source>
        <dbReference type="Proteomes" id="UP000005089"/>
    </source>
</evidence>
<dbReference type="InterPro" id="IPR000073">
    <property type="entry name" value="AB_hydrolase_1"/>
</dbReference>
<dbReference type="ESTHER" id="oxafo-c3x9p7">
    <property type="family name" value="BioH"/>
</dbReference>
<dbReference type="PANTHER" id="PTHR43798">
    <property type="entry name" value="MONOACYLGLYCEROL LIPASE"/>
    <property type="match status" value="1"/>
</dbReference>
<dbReference type="HOGENOM" id="CLU_020336_12_2_4"/>
<dbReference type="PRINTS" id="PR00111">
    <property type="entry name" value="ABHYDROLASE"/>
</dbReference>
<dbReference type="InterPro" id="IPR050266">
    <property type="entry name" value="AB_hydrolase_sf"/>
</dbReference>
<protein>
    <submittedName>
        <fullName evidence="3">Putative carboxylesterase BioH</fullName>
    </submittedName>
</protein>
<dbReference type="GO" id="GO:0016020">
    <property type="term" value="C:membrane"/>
    <property type="evidence" value="ECO:0007669"/>
    <property type="project" value="TreeGrafter"/>
</dbReference>
<proteinExistence type="predicted"/>
<gene>
    <name evidence="3" type="ORF">OFBG_00951</name>
</gene>
<feature type="domain" description="AB hydrolase-1" evidence="2">
    <location>
        <begin position="6"/>
        <end position="235"/>
    </location>
</feature>
<accession>C3X9P7</accession>
<evidence type="ECO:0000259" key="2">
    <source>
        <dbReference type="Pfam" id="PF12697"/>
    </source>
</evidence>
<sequence>MTTLAFWHGWGISPDVFTPFITELKKDVPDNIHFKAMTLPGYDGMPLPSGNPCEIWVDAMMKNITGPVILCGWSMGAILAMSAALRYPDRIDRLILFGATPCFVEKPDWKNAVSFLTGHQFRTDVENDMHRTLRHFVSLFNHQDKNARNIVRQLLALPVSPLPVLEAGLDYLAGMDLRSQVADIHQKTLLIHGAFDPLMPVEAARWLARTLPDATLHILPDVAHAPFLSQPVQCATLVKEFLNQ</sequence>
<dbReference type="Pfam" id="PF12697">
    <property type="entry name" value="Abhydrolase_6"/>
    <property type="match status" value="1"/>
</dbReference>
<organism evidence="3 4">
    <name type="scientific">Oxalobacter formigenes OXCC13</name>
    <dbReference type="NCBI Taxonomy" id="556269"/>
    <lineage>
        <taxon>Bacteria</taxon>
        <taxon>Pseudomonadati</taxon>
        <taxon>Pseudomonadota</taxon>
        <taxon>Betaproteobacteria</taxon>
        <taxon>Burkholderiales</taxon>
        <taxon>Oxalobacteraceae</taxon>
        <taxon>Oxalobacter</taxon>
    </lineage>
</organism>
<dbReference type="OrthoDB" id="9798888at2"/>
<dbReference type="STRING" id="847.BRW83_1198"/>
<dbReference type="Gene3D" id="3.40.50.1820">
    <property type="entry name" value="alpha/beta hydrolase"/>
    <property type="match status" value="1"/>
</dbReference>
<keyword evidence="4" id="KW-1185">Reference proteome</keyword>
<dbReference type="EMBL" id="GG658170">
    <property type="protein sequence ID" value="EEO29923.1"/>
    <property type="molecule type" value="Genomic_DNA"/>
</dbReference>
<dbReference type="SUPFAM" id="SSF53474">
    <property type="entry name" value="alpha/beta-Hydrolases"/>
    <property type="match status" value="1"/>
</dbReference>
<dbReference type="Proteomes" id="UP000005089">
    <property type="component" value="Unassembled WGS sequence"/>
</dbReference>
<dbReference type="InterPro" id="IPR029058">
    <property type="entry name" value="AB_hydrolase_fold"/>
</dbReference>
<evidence type="ECO:0000313" key="3">
    <source>
        <dbReference type="EMBL" id="EEO29923.1"/>
    </source>
</evidence>
<dbReference type="PANTHER" id="PTHR43798:SF31">
    <property type="entry name" value="AB HYDROLASE SUPERFAMILY PROTEIN YCLE"/>
    <property type="match status" value="1"/>
</dbReference>
<dbReference type="GeneID" id="77135084"/>
<dbReference type="eggNOG" id="COG2267">
    <property type="taxonomic scope" value="Bacteria"/>
</dbReference>
<dbReference type="GO" id="GO:0016787">
    <property type="term" value="F:hydrolase activity"/>
    <property type="evidence" value="ECO:0007669"/>
    <property type="project" value="UniProtKB-KW"/>
</dbReference>
<evidence type="ECO:0000256" key="1">
    <source>
        <dbReference type="ARBA" id="ARBA00022801"/>
    </source>
</evidence>